<evidence type="ECO:0000313" key="1">
    <source>
        <dbReference type="EMBL" id="GGA34681.1"/>
    </source>
</evidence>
<evidence type="ECO:0008006" key="3">
    <source>
        <dbReference type="Google" id="ProtNLM"/>
    </source>
</evidence>
<sequence>MSEPITLEIPHKLGLAACKARVAGGIDKLAGMFPGGAAVDHRWEGDTLHFTVAALGQRVASRLSVGEAKVRAEIDLPPFLALFADKIRAKLAKEAPKMLE</sequence>
<dbReference type="Pfam" id="PF09650">
    <property type="entry name" value="PHA_gran_rgn"/>
    <property type="match status" value="1"/>
</dbReference>
<dbReference type="EMBL" id="BMDW01000001">
    <property type="protein sequence ID" value="GGA34681.1"/>
    <property type="molecule type" value="Genomic_DNA"/>
</dbReference>
<name>A0ABQ1FZU2_9SPHN</name>
<dbReference type="RefSeq" id="WP_188444839.1">
    <property type="nucleotide sequence ID" value="NZ_BMDW01000001.1"/>
</dbReference>
<proteinExistence type="predicted"/>
<accession>A0ABQ1FZU2</accession>
<comment type="caution">
    <text evidence="1">The sequence shown here is derived from an EMBL/GenBank/DDBJ whole genome shotgun (WGS) entry which is preliminary data.</text>
</comment>
<organism evidence="1 2">
    <name type="scientific">Sphingomonas psychrolutea</name>
    <dbReference type="NCBI Taxonomy" id="1259676"/>
    <lineage>
        <taxon>Bacteria</taxon>
        <taxon>Pseudomonadati</taxon>
        <taxon>Pseudomonadota</taxon>
        <taxon>Alphaproteobacteria</taxon>
        <taxon>Sphingomonadales</taxon>
        <taxon>Sphingomonadaceae</taxon>
        <taxon>Sphingomonas</taxon>
    </lineage>
</organism>
<evidence type="ECO:0000313" key="2">
    <source>
        <dbReference type="Proteomes" id="UP000618591"/>
    </source>
</evidence>
<gene>
    <name evidence="1" type="ORF">GCM10011395_01290</name>
</gene>
<protein>
    <recommendedName>
        <fullName evidence="3">Polyhydroxyalkanoic acid system protein</fullName>
    </recommendedName>
</protein>
<dbReference type="Proteomes" id="UP000618591">
    <property type="component" value="Unassembled WGS sequence"/>
</dbReference>
<reference evidence="2" key="1">
    <citation type="journal article" date="2019" name="Int. J. Syst. Evol. Microbiol.">
        <title>The Global Catalogue of Microorganisms (GCM) 10K type strain sequencing project: providing services to taxonomists for standard genome sequencing and annotation.</title>
        <authorList>
            <consortium name="The Broad Institute Genomics Platform"/>
            <consortium name="The Broad Institute Genome Sequencing Center for Infectious Disease"/>
            <person name="Wu L."/>
            <person name="Ma J."/>
        </authorList>
    </citation>
    <scope>NUCLEOTIDE SEQUENCE [LARGE SCALE GENOMIC DNA]</scope>
    <source>
        <strain evidence="2">CGMCC 1.10106</strain>
    </source>
</reference>
<keyword evidence="2" id="KW-1185">Reference proteome</keyword>
<dbReference type="InterPro" id="IPR013433">
    <property type="entry name" value="PHA_gran_rgn"/>
</dbReference>